<feature type="signal peptide" evidence="2">
    <location>
        <begin position="1"/>
        <end position="24"/>
    </location>
</feature>
<dbReference type="PANTHER" id="PTHR24209:SF31">
    <property type="entry name" value="PROTEIN DA1-LIKE ISOFORM X1"/>
    <property type="match status" value="1"/>
</dbReference>
<evidence type="ECO:0000313" key="4">
    <source>
        <dbReference type="EMBL" id="CAE0405559.1"/>
    </source>
</evidence>
<reference evidence="4" key="1">
    <citation type="submission" date="2021-01" db="EMBL/GenBank/DDBJ databases">
        <authorList>
            <person name="Corre E."/>
            <person name="Pelletier E."/>
            <person name="Niang G."/>
            <person name="Scheremetjew M."/>
            <person name="Finn R."/>
            <person name="Kale V."/>
            <person name="Holt S."/>
            <person name="Cochrane G."/>
            <person name="Meng A."/>
            <person name="Brown T."/>
            <person name="Cohen L."/>
        </authorList>
    </citation>
    <scope>NUCLEOTIDE SEQUENCE</scope>
    <source>
        <strain evidence="4">CCMP127</strain>
    </source>
</reference>
<dbReference type="InterPro" id="IPR022087">
    <property type="entry name" value="DA1-like_dom"/>
</dbReference>
<feature type="region of interest" description="Disordered" evidence="1">
    <location>
        <begin position="86"/>
        <end position="111"/>
    </location>
</feature>
<feature type="domain" description="Protein DA1-like" evidence="3">
    <location>
        <begin position="326"/>
        <end position="382"/>
    </location>
</feature>
<feature type="region of interest" description="Disordered" evidence="1">
    <location>
        <begin position="40"/>
        <end position="63"/>
    </location>
</feature>
<evidence type="ECO:0000259" key="3">
    <source>
        <dbReference type="Pfam" id="PF12315"/>
    </source>
</evidence>
<protein>
    <recommendedName>
        <fullName evidence="3">Protein DA1-like domain-containing protein</fullName>
    </recommendedName>
</protein>
<feature type="compositionally biased region" description="Pro residues" evidence="1">
    <location>
        <begin position="97"/>
        <end position="109"/>
    </location>
</feature>
<evidence type="ECO:0000256" key="1">
    <source>
        <dbReference type="SAM" id="MobiDB-lite"/>
    </source>
</evidence>
<feature type="compositionally biased region" description="Low complexity" evidence="1">
    <location>
        <begin position="86"/>
        <end position="96"/>
    </location>
</feature>
<dbReference type="Pfam" id="PF12315">
    <property type="entry name" value="DA1-like"/>
    <property type="match status" value="1"/>
</dbReference>
<dbReference type="AlphaFoldDB" id="A0A7S3L3E7"/>
<dbReference type="InterPro" id="IPR045218">
    <property type="entry name" value="DA1-like"/>
</dbReference>
<proteinExistence type="predicted"/>
<organism evidence="4">
    <name type="scientific">Amphora coffeiformis</name>
    <dbReference type="NCBI Taxonomy" id="265554"/>
    <lineage>
        <taxon>Eukaryota</taxon>
        <taxon>Sar</taxon>
        <taxon>Stramenopiles</taxon>
        <taxon>Ochrophyta</taxon>
        <taxon>Bacillariophyta</taxon>
        <taxon>Bacillariophyceae</taxon>
        <taxon>Bacillariophycidae</taxon>
        <taxon>Thalassiophysales</taxon>
        <taxon>Catenulaceae</taxon>
        <taxon>Amphora</taxon>
    </lineage>
</organism>
<dbReference type="GO" id="GO:0043130">
    <property type="term" value="F:ubiquitin binding"/>
    <property type="evidence" value="ECO:0007669"/>
    <property type="project" value="TreeGrafter"/>
</dbReference>
<dbReference type="EMBL" id="HBIM01004175">
    <property type="protein sequence ID" value="CAE0405559.1"/>
    <property type="molecule type" value="Transcribed_RNA"/>
</dbReference>
<dbReference type="Gene3D" id="2.10.110.10">
    <property type="entry name" value="Cysteine Rich Protein"/>
    <property type="match status" value="1"/>
</dbReference>
<dbReference type="PANTHER" id="PTHR24209">
    <property type="entry name" value="PROTEIN DA1-RELATED 2"/>
    <property type="match status" value="1"/>
</dbReference>
<sequence length="446" mass="49586">MTMMTRTIFTATTTVLLLVSSCQAWTQPYRPGLFLSDHHADHQSFGEPQRRRRRPDAGVGGGGDDASSSCGCASCQESSFNFFKTPTPCQSHQQQQQPPPPPHLAPPPEMTSAAYVTTPQEASARFILQEQQQQQHLNNHRQQQQQQEQSYKHRFGLTCACCGGVLDHVWTELEGQKYHPSCYQQHVQLKCSVCAQGLDGAWFTTDPWGNHVHTMHNTPQCSSCQRFVSDATSAGGTTYDDGRLICGVCKSTAIQASPQIRPATERVVRTLQKQFLRDDGRWIQGQIQIALANRDALTHKACDTAGCAAHSNFHGLTTTTRITTALRTIPQKFTTMEHEITLLSGLPDLQFRGVLAHEFLHVWLNEQGYQPPAAIMEGFCNLGSRAVYLAETADTALAGVLLQQMESDPDPVYGDGYRQMKSIVERQGWPGVVRKLSSYRTRESHS</sequence>
<feature type="chain" id="PRO_5030538205" description="Protein DA1-like domain-containing protein" evidence="2">
    <location>
        <begin position="25"/>
        <end position="446"/>
    </location>
</feature>
<dbReference type="PROSITE" id="PS51257">
    <property type="entry name" value="PROKAR_LIPOPROTEIN"/>
    <property type="match status" value="1"/>
</dbReference>
<keyword evidence="2" id="KW-0732">Signal</keyword>
<accession>A0A7S3L3E7</accession>
<evidence type="ECO:0000256" key="2">
    <source>
        <dbReference type="SAM" id="SignalP"/>
    </source>
</evidence>
<gene>
    <name evidence="4" type="ORF">ACOF00016_LOCUS3571</name>
</gene>
<name>A0A7S3L3E7_9STRA</name>